<keyword evidence="12" id="KW-0675">Receptor</keyword>
<evidence type="ECO:0000256" key="9">
    <source>
        <dbReference type="RuleBase" id="RU003357"/>
    </source>
</evidence>
<dbReference type="FunFam" id="2.60.40.1120:FF:000003">
    <property type="entry name" value="Outer membrane protein Omp121"/>
    <property type="match status" value="1"/>
</dbReference>
<dbReference type="Pfam" id="PF00593">
    <property type="entry name" value="TonB_dep_Rec_b-barrel"/>
    <property type="match status" value="1"/>
</dbReference>
<dbReference type="InterPro" id="IPR023996">
    <property type="entry name" value="TonB-dep_OMP_SusC/RagA"/>
</dbReference>
<keyword evidence="4 8" id="KW-0812">Transmembrane</keyword>
<dbReference type="InterPro" id="IPR036942">
    <property type="entry name" value="Beta-barrel_TonB_sf"/>
</dbReference>
<dbReference type="SUPFAM" id="SSF49464">
    <property type="entry name" value="Carboxypeptidase regulatory domain-like"/>
    <property type="match status" value="1"/>
</dbReference>
<gene>
    <name evidence="12" type="ORF">F7D20_07475</name>
</gene>
<keyword evidence="3 8" id="KW-1134">Transmembrane beta strand</keyword>
<comment type="similarity">
    <text evidence="8 9">Belongs to the TonB-dependent receptor family.</text>
</comment>
<evidence type="ECO:0000256" key="2">
    <source>
        <dbReference type="ARBA" id="ARBA00022448"/>
    </source>
</evidence>
<dbReference type="InterPro" id="IPR023997">
    <property type="entry name" value="TonB-dep_OMP_SusC/RagA_CS"/>
</dbReference>
<dbReference type="Pfam" id="PF13715">
    <property type="entry name" value="CarbopepD_reg_2"/>
    <property type="match status" value="1"/>
</dbReference>
<dbReference type="Gene3D" id="2.40.170.20">
    <property type="entry name" value="TonB-dependent receptor, beta-barrel domain"/>
    <property type="match status" value="1"/>
</dbReference>
<evidence type="ECO:0000313" key="12">
    <source>
        <dbReference type="EMBL" id="MQP11798.1"/>
    </source>
</evidence>
<comment type="subcellular location">
    <subcellularLocation>
        <location evidence="1 8">Cell outer membrane</location>
        <topology evidence="1 8">Multi-pass membrane protein</topology>
    </subcellularLocation>
</comment>
<keyword evidence="13" id="KW-1185">Reference proteome</keyword>
<accession>A0A6A7WBS1</accession>
<keyword evidence="7 8" id="KW-0998">Cell outer membrane</keyword>
<evidence type="ECO:0000256" key="7">
    <source>
        <dbReference type="ARBA" id="ARBA00023237"/>
    </source>
</evidence>
<evidence type="ECO:0000259" key="10">
    <source>
        <dbReference type="Pfam" id="PF00593"/>
    </source>
</evidence>
<sequence>MNLTTIVGKTGTGIRMLCLAGLLSFPVVSLQASNISLTELGETMLLKADDSTVKQVFDYIERHSKYVFVYDQHVKNLLTKKVNVATKGKSVEDILAAVCSQTGLKYHINDRQVTISLGEKVNKQTFQRESKRTAGRKIKGVVGDGNNEPLIGATVKVKGTNIVTVTDMDGNFELEVPSGAELVVSYIGFNDQTVKISGSKSKYDVELQENTNSLDELVVIGYGTVKKKDLTGAVAAVKGDELVNKRTTMLSNALQGSLSGVTVSRNSSAPGSGASSIRVRGITTIGESSPLVIVDGVESTLDYVNANDVESISVLKDAAAASIYGSKAAAGVILVTTKRGNDTGKIDLKYNAEFGWEIRTRQPSMVGVTRYLEMNNELQYNDNPSGGFFQVYTADQTKNWVKYNQTDPNNYPITDWQGLILNSSAPRMTHSLTVSGGNKAVKSVATLTYDEVDGLYDGRGFQRYMFRANNDFNINKKLSASLDVSIRHAKSRNQIYDPFSTMRLMPAIYPAMWSDGRIASGKSGSNPYGLLKNGGSTVSHSTQLSGKGSLTYKPLTGLSLSAIISPFINYQKSKQFKLACWYTLPDDPDVIGGYLDAGSLYATNKLTEGRNDNWHVTSQLLANYMRTFGKHDITVMAGFENYYMKSENLSAARDQYELTNYPFLNIGSEDFQTNSGTGAEYTSNSFFGRLLYSYANRYLFQANVRRDGSSRFAKNYRWGTFPSFSAGWVMSEEPFMQKANLPWLSYLKLRASWGKLGNERIGSNYFPYIALMNFGSTLFYMADGSVVSGSTARPAVLAVEDITWETTTSTDLGFDANFLNNRLHINFDYYWKKTTDMLLAIQIPYTMGYNSPNTNAGKMSTHGYDIDVSWQDHIGDFKYSVGLNFSDYLSKIDYLNNSDIISGGKVKRAGVLFNEFYGYVCDGIYQTQDEVQNSARTSSSVTVGDLKYRDISGPDGVPDGKISPEYDRVPLGNSLPRYQYGGNLSASWKGIDLNIAFQGIGKQNAYLDQAMVQPFRNNFGNVPAIIEGKYWSPFNTDAENASAKYPRLSNVSKDNNYATSSYWMFNGSYFRLKNVTLGYTLPKNWTKYVGIDRTRLYISGSDLFCISNYPKGWDPEMGTSAYPITTSLVVGVQVNF</sequence>
<proteinExistence type="inferred from homology"/>
<dbReference type="PROSITE" id="PS52016">
    <property type="entry name" value="TONB_DEPENDENT_REC_3"/>
    <property type="match status" value="1"/>
</dbReference>
<dbReference type="InterPro" id="IPR000531">
    <property type="entry name" value="Beta-barrel_TonB"/>
</dbReference>
<evidence type="ECO:0000256" key="6">
    <source>
        <dbReference type="ARBA" id="ARBA00023136"/>
    </source>
</evidence>
<dbReference type="Gene3D" id="3.55.50.30">
    <property type="match status" value="1"/>
</dbReference>
<dbReference type="OrthoDB" id="9768177at2"/>
<dbReference type="InterPro" id="IPR037066">
    <property type="entry name" value="Plug_dom_sf"/>
</dbReference>
<dbReference type="InterPro" id="IPR039426">
    <property type="entry name" value="TonB-dep_rcpt-like"/>
</dbReference>
<dbReference type="InterPro" id="IPR012910">
    <property type="entry name" value="Plug_dom"/>
</dbReference>
<comment type="caution">
    <text evidence="12">The sequence shown here is derived from an EMBL/GenBank/DDBJ whole genome shotgun (WGS) entry which is preliminary data.</text>
</comment>
<evidence type="ECO:0000256" key="3">
    <source>
        <dbReference type="ARBA" id="ARBA00022452"/>
    </source>
</evidence>
<protein>
    <submittedName>
        <fullName evidence="12">TonB-dependent receptor</fullName>
    </submittedName>
</protein>
<dbReference type="NCBIfam" id="TIGR04057">
    <property type="entry name" value="SusC_RagA_signa"/>
    <property type="match status" value="1"/>
</dbReference>
<dbReference type="Gene3D" id="2.170.130.10">
    <property type="entry name" value="TonB-dependent receptor, plug domain"/>
    <property type="match status" value="1"/>
</dbReference>
<evidence type="ECO:0000256" key="1">
    <source>
        <dbReference type="ARBA" id="ARBA00004571"/>
    </source>
</evidence>
<evidence type="ECO:0000256" key="8">
    <source>
        <dbReference type="PROSITE-ProRule" id="PRU01360"/>
    </source>
</evidence>
<name>A0A6A7WBS1_9BACT</name>
<feature type="domain" description="TonB-dependent receptor-like beta-barrel" evidence="10">
    <location>
        <begin position="594"/>
        <end position="1091"/>
    </location>
</feature>
<keyword evidence="5 9" id="KW-0798">TonB box</keyword>
<evidence type="ECO:0000313" key="13">
    <source>
        <dbReference type="Proteomes" id="UP000384372"/>
    </source>
</evidence>
<dbReference type="GO" id="GO:0009279">
    <property type="term" value="C:cell outer membrane"/>
    <property type="evidence" value="ECO:0007669"/>
    <property type="project" value="UniProtKB-SubCell"/>
</dbReference>
<keyword evidence="2 8" id="KW-0813">Transport</keyword>
<dbReference type="SUPFAM" id="SSF56935">
    <property type="entry name" value="Porins"/>
    <property type="match status" value="1"/>
</dbReference>
<evidence type="ECO:0000256" key="4">
    <source>
        <dbReference type="ARBA" id="ARBA00022692"/>
    </source>
</evidence>
<dbReference type="Pfam" id="PF07715">
    <property type="entry name" value="Plug"/>
    <property type="match status" value="1"/>
</dbReference>
<evidence type="ECO:0000259" key="11">
    <source>
        <dbReference type="Pfam" id="PF07715"/>
    </source>
</evidence>
<dbReference type="Gene3D" id="2.60.40.1120">
    <property type="entry name" value="Carboxypeptidase-like, regulatory domain"/>
    <property type="match status" value="1"/>
</dbReference>
<reference evidence="12 13" key="1">
    <citation type="submission" date="2019-09" db="EMBL/GenBank/DDBJ databases">
        <title>Distinct polysaccharide growth profiles of human intestinal Prevotella copri isolates.</title>
        <authorList>
            <person name="Fehlner-Peach H."/>
            <person name="Magnabosco C."/>
            <person name="Raghavan V."/>
            <person name="Scher J.U."/>
            <person name="Tett A."/>
            <person name="Cox L.M."/>
            <person name="Gottsegen C."/>
            <person name="Watters A."/>
            <person name="Wiltshire- Gordon J.D."/>
            <person name="Segata N."/>
            <person name="Bonneau R."/>
            <person name="Littman D.R."/>
        </authorList>
    </citation>
    <scope>NUCLEOTIDE SEQUENCE [LARGE SCALE GENOMIC DNA]</scope>
    <source>
        <strain evidence="13">iAQ1173</strain>
    </source>
</reference>
<evidence type="ECO:0000256" key="5">
    <source>
        <dbReference type="ARBA" id="ARBA00023077"/>
    </source>
</evidence>
<dbReference type="InterPro" id="IPR008969">
    <property type="entry name" value="CarboxyPept-like_regulatory"/>
</dbReference>
<dbReference type="AlphaFoldDB" id="A0A6A7WBS1"/>
<keyword evidence="6 8" id="KW-0472">Membrane</keyword>
<organism evidence="12 13">
    <name type="scientific">Segatella copri</name>
    <dbReference type="NCBI Taxonomy" id="165179"/>
    <lineage>
        <taxon>Bacteria</taxon>
        <taxon>Pseudomonadati</taxon>
        <taxon>Bacteroidota</taxon>
        <taxon>Bacteroidia</taxon>
        <taxon>Bacteroidales</taxon>
        <taxon>Prevotellaceae</taxon>
        <taxon>Segatella</taxon>
    </lineage>
</organism>
<feature type="domain" description="TonB-dependent receptor plug" evidence="11">
    <location>
        <begin position="226"/>
        <end position="332"/>
    </location>
</feature>
<dbReference type="Proteomes" id="UP000384372">
    <property type="component" value="Unassembled WGS sequence"/>
</dbReference>
<dbReference type="EMBL" id="VZAD01000061">
    <property type="protein sequence ID" value="MQP11798.1"/>
    <property type="molecule type" value="Genomic_DNA"/>
</dbReference>
<dbReference type="NCBIfam" id="TIGR04056">
    <property type="entry name" value="OMP_RagA_SusC"/>
    <property type="match status" value="1"/>
</dbReference>